<dbReference type="PANTHER" id="PTHR34048">
    <property type="entry name" value="LOW-DENSITY RECEPTOR-LIKE PROTEIN"/>
    <property type="match status" value="1"/>
</dbReference>
<feature type="transmembrane region" description="Helical" evidence="2">
    <location>
        <begin position="73"/>
        <end position="93"/>
    </location>
</feature>
<dbReference type="AlphaFoldDB" id="A0A978UXU3"/>
<proteinExistence type="predicted"/>
<dbReference type="OrthoDB" id="1700403at2759"/>
<keyword evidence="2" id="KW-0812">Transmembrane</keyword>
<keyword evidence="2" id="KW-0472">Membrane</keyword>
<comment type="caution">
    <text evidence="3">The sequence shown here is derived from an EMBL/GenBank/DDBJ whole genome shotgun (WGS) entry which is preliminary data.</text>
</comment>
<accession>A0A978UXU3</accession>
<dbReference type="EMBL" id="JAEACU010000008">
    <property type="protein sequence ID" value="KAH7519809.1"/>
    <property type="molecule type" value="Genomic_DNA"/>
</dbReference>
<evidence type="ECO:0000256" key="1">
    <source>
        <dbReference type="SAM" id="Coils"/>
    </source>
</evidence>
<evidence type="ECO:0000313" key="4">
    <source>
        <dbReference type="Proteomes" id="UP000813462"/>
    </source>
</evidence>
<keyword evidence="1" id="KW-0175">Coiled coil</keyword>
<dbReference type="GO" id="GO:0009535">
    <property type="term" value="C:chloroplast thylakoid membrane"/>
    <property type="evidence" value="ECO:0007669"/>
    <property type="project" value="TreeGrafter"/>
</dbReference>
<organism evidence="3 4">
    <name type="scientific">Ziziphus jujuba var. spinosa</name>
    <dbReference type="NCBI Taxonomy" id="714518"/>
    <lineage>
        <taxon>Eukaryota</taxon>
        <taxon>Viridiplantae</taxon>
        <taxon>Streptophyta</taxon>
        <taxon>Embryophyta</taxon>
        <taxon>Tracheophyta</taxon>
        <taxon>Spermatophyta</taxon>
        <taxon>Magnoliopsida</taxon>
        <taxon>eudicotyledons</taxon>
        <taxon>Gunneridae</taxon>
        <taxon>Pentapetalae</taxon>
        <taxon>rosids</taxon>
        <taxon>fabids</taxon>
        <taxon>Rosales</taxon>
        <taxon>Rhamnaceae</taxon>
        <taxon>Paliureae</taxon>
        <taxon>Ziziphus</taxon>
    </lineage>
</organism>
<keyword evidence="2" id="KW-1133">Transmembrane helix</keyword>
<dbReference type="Proteomes" id="UP000813462">
    <property type="component" value="Unassembled WGS sequence"/>
</dbReference>
<sequence length="168" mass="17852">MSVVPSCSVSVKNSGTHLLFGSSSKPVEFCCPFSINPSKLGSTLQGEAKLTAYKRPLIVRAGGDDGKLSNASIFVGGFILGGMVVGTLGCLFAPQISKALDGTDRKGLMRRLPKFIYDEEKALQKSRKILNDKIEQLNSAIDEVSAQLRADHDPNGAAANPNEIEASI</sequence>
<gene>
    <name evidence="3" type="ORF">FEM48_Zijuj08G0076500</name>
</gene>
<dbReference type="PANTHER" id="PTHR34048:SF5">
    <property type="entry name" value="INNER MEMBRANE LOCALIZED PROTEIN"/>
    <property type="match status" value="1"/>
</dbReference>
<evidence type="ECO:0000256" key="2">
    <source>
        <dbReference type="SAM" id="Phobius"/>
    </source>
</evidence>
<feature type="coiled-coil region" evidence="1">
    <location>
        <begin position="120"/>
        <end position="147"/>
    </location>
</feature>
<protein>
    <submittedName>
        <fullName evidence="3">Uncharacterized protein</fullName>
    </submittedName>
</protein>
<evidence type="ECO:0000313" key="3">
    <source>
        <dbReference type="EMBL" id="KAH7519809.1"/>
    </source>
</evidence>
<dbReference type="InterPro" id="IPR040377">
    <property type="entry name" value="Ssl2009-like"/>
</dbReference>
<reference evidence="3" key="1">
    <citation type="journal article" date="2021" name="Front. Plant Sci.">
        <title>Chromosome-Scale Genome Assembly for Chinese Sour Jujube and Insights Into Its Genome Evolution and Domestication Signature.</title>
        <authorList>
            <person name="Shen L.-Y."/>
            <person name="Luo H."/>
            <person name="Wang X.-L."/>
            <person name="Wang X.-M."/>
            <person name="Qiu X.-J."/>
            <person name="Liu H."/>
            <person name="Zhou S.-S."/>
            <person name="Jia K.-H."/>
            <person name="Nie S."/>
            <person name="Bao Y.-T."/>
            <person name="Zhang R.-G."/>
            <person name="Yun Q.-Z."/>
            <person name="Chai Y.-H."/>
            <person name="Lu J.-Y."/>
            <person name="Li Y."/>
            <person name="Zhao S.-W."/>
            <person name="Mao J.-F."/>
            <person name="Jia S.-G."/>
            <person name="Mao Y.-M."/>
        </authorList>
    </citation>
    <scope>NUCLEOTIDE SEQUENCE</scope>
    <source>
        <strain evidence="3">AT0</strain>
        <tissue evidence="3">Leaf</tissue>
    </source>
</reference>
<dbReference type="GO" id="GO:0009706">
    <property type="term" value="C:chloroplast inner membrane"/>
    <property type="evidence" value="ECO:0007669"/>
    <property type="project" value="TreeGrafter"/>
</dbReference>
<name>A0A978UXU3_ZIZJJ</name>